<dbReference type="InterPro" id="IPR001647">
    <property type="entry name" value="HTH_TetR"/>
</dbReference>
<keyword evidence="1 2" id="KW-0238">DNA-binding</keyword>
<dbReference type="OrthoDB" id="7506349at2"/>
<evidence type="ECO:0000259" key="3">
    <source>
        <dbReference type="PROSITE" id="PS50977"/>
    </source>
</evidence>
<feature type="domain" description="HTH tetR-type" evidence="3">
    <location>
        <begin position="9"/>
        <end position="69"/>
    </location>
</feature>
<reference evidence="4 5" key="1">
    <citation type="submission" date="2016-01" db="EMBL/GenBank/DDBJ databases">
        <title>The new phylogeny of the genus Mycobacterium.</title>
        <authorList>
            <person name="Tarcisio F."/>
            <person name="Conor M."/>
            <person name="Antonella G."/>
            <person name="Elisabetta G."/>
            <person name="Giulia F.S."/>
            <person name="Sara T."/>
            <person name="Anna F."/>
            <person name="Clotilde B."/>
            <person name="Roberto B."/>
            <person name="Veronica D.S."/>
            <person name="Fabio R."/>
            <person name="Monica P."/>
            <person name="Olivier J."/>
            <person name="Enrico T."/>
            <person name="Nicola S."/>
        </authorList>
    </citation>
    <scope>NUCLEOTIDE SEQUENCE [LARGE SCALE GENOMIC DNA]</scope>
    <source>
        <strain evidence="4 5">ATCC 700010</strain>
    </source>
</reference>
<proteinExistence type="predicted"/>
<dbReference type="SUPFAM" id="SSF48498">
    <property type="entry name" value="Tetracyclin repressor-like, C-terminal domain"/>
    <property type="match status" value="1"/>
</dbReference>
<dbReference type="Pfam" id="PF17940">
    <property type="entry name" value="TetR_C_31"/>
    <property type="match status" value="1"/>
</dbReference>
<evidence type="ECO:0000256" key="1">
    <source>
        <dbReference type="ARBA" id="ARBA00023125"/>
    </source>
</evidence>
<dbReference type="Gene3D" id="1.10.357.10">
    <property type="entry name" value="Tetracycline Repressor, domain 2"/>
    <property type="match status" value="1"/>
</dbReference>
<evidence type="ECO:0000256" key="2">
    <source>
        <dbReference type="PROSITE-ProRule" id="PRU00335"/>
    </source>
</evidence>
<dbReference type="InterPro" id="IPR036271">
    <property type="entry name" value="Tet_transcr_reg_TetR-rel_C_sf"/>
</dbReference>
<dbReference type="InterPro" id="IPR009057">
    <property type="entry name" value="Homeodomain-like_sf"/>
</dbReference>
<dbReference type="RefSeq" id="WP_085146191.1">
    <property type="nucleotide sequence ID" value="NZ_JACKUA010000030.1"/>
</dbReference>
<dbReference type="InterPro" id="IPR041583">
    <property type="entry name" value="TetR_C_31"/>
</dbReference>
<dbReference type="PROSITE" id="PS50977">
    <property type="entry name" value="HTH_TETR_2"/>
    <property type="match status" value="1"/>
</dbReference>
<evidence type="ECO:0000313" key="5">
    <source>
        <dbReference type="Proteomes" id="UP000193964"/>
    </source>
</evidence>
<dbReference type="GO" id="GO:0003677">
    <property type="term" value="F:DNA binding"/>
    <property type="evidence" value="ECO:0007669"/>
    <property type="project" value="UniProtKB-UniRule"/>
</dbReference>
<accession>A0A1X2F252</accession>
<protein>
    <recommendedName>
        <fullName evidence="3">HTH tetR-type domain-containing protein</fullName>
    </recommendedName>
</protein>
<gene>
    <name evidence="4" type="ORF">AWC31_31485</name>
</gene>
<feature type="DNA-binding region" description="H-T-H motif" evidence="2">
    <location>
        <begin position="32"/>
        <end position="51"/>
    </location>
</feature>
<comment type="caution">
    <text evidence="4">The sequence shown here is derived from an EMBL/GenBank/DDBJ whole genome shotgun (WGS) entry which is preliminary data.</text>
</comment>
<dbReference type="EMBL" id="LQQA01000029">
    <property type="protein sequence ID" value="ORX12497.1"/>
    <property type="molecule type" value="Genomic_DNA"/>
</dbReference>
<sequence length="191" mass="21391">MDVDTPAPAARRTAIVDAAIEVLATEGGRGLTHRAIDRRLDLPLGSTANYFSTRTALLRAVTQRLLELDIVSLEDLPDRRMSKDRTASFYAERLASSFLPDMRHHYIAHHEVLLQSARDHQLRREIAEARQRFVNATAQILTAIGCADPKCHAPGLVAMIDGLLIDQLLYSDKPFDVKHLTAQIKRLLMQC</sequence>
<dbReference type="AlphaFoldDB" id="A0A1X2F252"/>
<name>A0A1X2F252_9MYCO</name>
<organism evidence="4 5">
    <name type="scientific">Mycolicibacterium wolinskyi</name>
    <dbReference type="NCBI Taxonomy" id="59750"/>
    <lineage>
        <taxon>Bacteria</taxon>
        <taxon>Bacillati</taxon>
        <taxon>Actinomycetota</taxon>
        <taxon>Actinomycetes</taxon>
        <taxon>Mycobacteriales</taxon>
        <taxon>Mycobacteriaceae</taxon>
        <taxon>Mycolicibacterium</taxon>
    </lineage>
</organism>
<evidence type="ECO:0000313" key="4">
    <source>
        <dbReference type="EMBL" id="ORX12497.1"/>
    </source>
</evidence>
<dbReference type="Proteomes" id="UP000193964">
    <property type="component" value="Unassembled WGS sequence"/>
</dbReference>
<dbReference type="SUPFAM" id="SSF46689">
    <property type="entry name" value="Homeodomain-like"/>
    <property type="match status" value="1"/>
</dbReference>